<gene>
    <name evidence="3" type="ORF">HKD39_02460</name>
</gene>
<dbReference type="AlphaFoldDB" id="A0A849A7Y6"/>
<proteinExistence type="predicted"/>
<dbReference type="Proteomes" id="UP000562984">
    <property type="component" value="Unassembled WGS sequence"/>
</dbReference>
<feature type="transmembrane region" description="Helical" evidence="1">
    <location>
        <begin position="43"/>
        <end position="63"/>
    </location>
</feature>
<evidence type="ECO:0000256" key="1">
    <source>
        <dbReference type="SAM" id="Phobius"/>
    </source>
</evidence>
<sequence>MLLLAVLVVVFWPSRPAGGAQNGLQAWFDRQHAARTLPGWVSFALVEFAANVAMFVPLGVLGTGARPLAGLRRSAAVTVAGCAALSGGIELVQWLGFPDRTGDLRDVFANTLGALIGAAVALWLAASRRHSRHR</sequence>
<keyword evidence="1" id="KW-1133">Transmembrane helix</keyword>
<dbReference type="RefSeq" id="WP_171198210.1">
    <property type="nucleotide sequence ID" value="NZ_JABEND010000001.1"/>
</dbReference>
<feature type="domain" description="VanZ-like" evidence="2">
    <location>
        <begin position="2"/>
        <end position="123"/>
    </location>
</feature>
<evidence type="ECO:0000313" key="3">
    <source>
        <dbReference type="EMBL" id="NNG34600.1"/>
    </source>
</evidence>
<protein>
    <submittedName>
        <fullName evidence="3">VanZ family protein</fullName>
    </submittedName>
</protein>
<feature type="transmembrane region" description="Helical" evidence="1">
    <location>
        <begin position="75"/>
        <end position="95"/>
    </location>
</feature>
<reference evidence="3 4" key="1">
    <citation type="submission" date="2020-05" db="EMBL/GenBank/DDBJ databases">
        <title>Nakamurella sp. DB0629 isolated from air conditioner.</title>
        <authorList>
            <person name="Kim D.H."/>
            <person name="Kim D.-U."/>
        </authorList>
    </citation>
    <scope>NUCLEOTIDE SEQUENCE [LARGE SCALE GENOMIC DNA]</scope>
    <source>
        <strain evidence="3 4">DB0629</strain>
    </source>
</reference>
<dbReference type="Pfam" id="PF04892">
    <property type="entry name" value="VanZ"/>
    <property type="match status" value="1"/>
</dbReference>
<evidence type="ECO:0000259" key="2">
    <source>
        <dbReference type="Pfam" id="PF04892"/>
    </source>
</evidence>
<organism evidence="3 4">
    <name type="scientific">Nakamurella aerolata</name>
    <dbReference type="NCBI Taxonomy" id="1656892"/>
    <lineage>
        <taxon>Bacteria</taxon>
        <taxon>Bacillati</taxon>
        <taxon>Actinomycetota</taxon>
        <taxon>Actinomycetes</taxon>
        <taxon>Nakamurellales</taxon>
        <taxon>Nakamurellaceae</taxon>
        <taxon>Nakamurella</taxon>
    </lineage>
</organism>
<dbReference type="InterPro" id="IPR006976">
    <property type="entry name" value="VanZ-like"/>
</dbReference>
<keyword evidence="1" id="KW-0472">Membrane</keyword>
<dbReference type="EMBL" id="JABEND010000001">
    <property type="protein sequence ID" value="NNG34600.1"/>
    <property type="molecule type" value="Genomic_DNA"/>
</dbReference>
<comment type="caution">
    <text evidence="3">The sequence shown here is derived from an EMBL/GenBank/DDBJ whole genome shotgun (WGS) entry which is preliminary data.</text>
</comment>
<keyword evidence="4" id="KW-1185">Reference proteome</keyword>
<name>A0A849A7Y6_9ACTN</name>
<evidence type="ECO:0000313" key="4">
    <source>
        <dbReference type="Proteomes" id="UP000562984"/>
    </source>
</evidence>
<keyword evidence="1" id="KW-0812">Transmembrane</keyword>
<feature type="transmembrane region" description="Helical" evidence="1">
    <location>
        <begin position="107"/>
        <end position="126"/>
    </location>
</feature>
<accession>A0A849A7Y6</accession>